<comment type="caution">
    <text evidence="2">The sequence shown here is derived from an EMBL/GenBank/DDBJ whole genome shotgun (WGS) entry which is preliminary data.</text>
</comment>
<keyword evidence="3" id="KW-1185">Reference proteome</keyword>
<evidence type="ECO:0000313" key="2">
    <source>
        <dbReference type="EMBL" id="KAK5625671.1"/>
    </source>
</evidence>
<feature type="region of interest" description="Disordered" evidence="1">
    <location>
        <begin position="23"/>
        <end position="59"/>
    </location>
</feature>
<dbReference type="Proteomes" id="UP001305414">
    <property type="component" value="Unassembled WGS sequence"/>
</dbReference>
<dbReference type="EMBL" id="JAWHQM010000002">
    <property type="protein sequence ID" value="KAK5625671.1"/>
    <property type="molecule type" value="Genomic_DNA"/>
</dbReference>
<evidence type="ECO:0000313" key="3">
    <source>
        <dbReference type="Proteomes" id="UP001305414"/>
    </source>
</evidence>
<evidence type="ECO:0000256" key="1">
    <source>
        <dbReference type="SAM" id="MobiDB-lite"/>
    </source>
</evidence>
<sequence>MPRLGIQRRESDTCFFTRISQPSRVHDRVSRPPAAAHDIRRDGRAADAAIPQRQSKRDT</sequence>
<reference evidence="2 3" key="1">
    <citation type="submission" date="2023-10" db="EMBL/GenBank/DDBJ databases">
        <title>Draft genome sequence of Xylaria bambusicola isolate GMP-LS, the root and basal stem rot pathogen of sugarcane in Indonesia.</title>
        <authorList>
            <person name="Selvaraj P."/>
            <person name="Muralishankar V."/>
            <person name="Muruganantham S."/>
            <person name="Sp S."/>
            <person name="Haryani S."/>
            <person name="Lau K.J.X."/>
            <person name="Naqvi N.I."/>
        </authorList>
    </citation>
    <scope>NUCLEOTIDE SEQUENCE [LARGE SCALE GENOMIC DNA]</scope>
    <source>
        <strain evidence="2">GMP-LS</strain>
    </source>
</reference>
<protein>
    <submittedName>
        <fullName evidence="2">Uncharacterized protein</fullName>
    </submittedName>
</protein>
<name>A0AAN7Z636_9PEZI</name>
<organism evidence="2 3">
    <name type="scientific">Xylaria bambusicola</name>
    <dbReference type="NCBI Taxonomy" id="326684"/>
    <lineage>
        <taxon>Eukaryota</taxon>
        <taxon>Fungi</taxon>
        <taxon>Dikarya</taxon>
        <taxon>Ascomycota</taxon>
        <taxon>Pezizomycotina</taxon>
        <taxon>Sordariomycetes</taxon>
        <taxon>Xylariomycetidae</taxon>
        <taxon>Xylariales</taxon>
        <taxon>Xylariaceae</taxon>
        <taxon>Xylaria</taxon>
    </lineage>
</organism>
<gene>
    <name evidence="2" type="ORF">RRF57_001387</name>
</gene>
<proteinExistence type="predicted"/>
<dbReference type="AlphaFoldDB" id="A0AAN7Z636"/>
<accession>A0AAN7Z636</accession>